<dbReference type="RefSeq" id="WP_003746396.1">
    <property type="nucleotide sequence ID" value="NZ_CM001051.1"/>
</dbReference>
<accession>E3ZNI7</accession>
<feature type="domain" description="Mur ligase C-terminal" evidence="4">
    <location>
        <begin position="7"/>
        <end position="132"/>
    </location>
</feature>
<protein>
    <submittedName>
        <fullName evidence="5">UDP-N-acetylmuramoylalanyl-D-glutamyl-2, 6-diaminopimelate-D</fullName>
    </submittedName>
</protein>
<keyword evidence="3" id="KW-0067">ATP-binding</keyword>
<dbReference type="Pfam" id="PF02875">
    <property type="entry name" value="Mur_ligase_C"/>
    <property type="match status" value="1"/>
</dbReference>
<dbReference type="HOGENOM" id="CLU_1762684_0_0_9"/>
<evidence type="ECO:0000256" key="1">
    <source>
        <dbReference type="ARBA" id="ARBA00022598"/>
    </source>
</evidence>
<keyword evidence="1" id="KW-0436">Ligase</keyword>
<reference evidence="5" key="1">
    <citation type="journal article" date="2010" name="Microbiol. Resour. Announc.">
        <title>Comparative genomics of the bacterial genus Listeria: Genome evolution is characterized by limited gene acquisition and limited gene loss.</title>
        <authorList>
            <person name="den Bakker H.C."/>
            <person name="Cummings C.A."/>
            <person name="Ferreira V."/>
            <person name="Vatta P."/>
            <person name="Orsi R.H."/>
            <person name="Degoricija L."/>
            <person name="Barker M."/>
            <person name="Petrauskene O."/>
            <person name="Furtado M.R."/>
            <person name="Wiedmann M."/>
        </authorList>
    </citation>
    <scope>NUCLEOTIDE SEQUENCE [LARGE SCALE GENOMIC DNA]</scope>
    <source>
        <strain evidence="5">FSL N1-067</strain>
    </source>
</reference>
<dbReference type="GO" id="GO:0005524">
    <property type="term" value="F:ATP binding"/>
    <property type="evidence" value="ECO:0007669"/>
    <property type="project" value="UniProtKB-KW"/>
</dbReference>
<name>E3ZNI7_LISSE</name>
<dbReference type="InterPro" id="IPR051046">
    <property type="entry name" value="MurCDEF_CellWall_CoF430Synth"/>
</dbReference>
<comment type="caution">
    <text evidence="5">The sequence shown here is derived from an EMBL/GenBank/DDBJ whole genome shotgun (WGS) entry which is preliminary data.</text>
</comment>
<organism evidence="5">
    <name type="scientific">Listeria seeligeri FSL N1-067</name>
    <dbReference type="NCBI Taxonomy" id="702453"/>
    <lineage>
        <taxon>Bacteria</taxon>
        <taxon>Bacillati</taxon>
        <taxon>Bacillota</taxon>
        <taxon>Bacilli</taxon>
        <taxon>Bacillales</taxon>
        <taxon>Listeriaceae</taxon>
        <taxon>Listeria</taxon>
    </lineage>
</organism>
<evidence type="ECO:0000313" key="5">
    <source>
        <dbReference type="EMBL" id="EFS00802.1"/>
    </source>
</evidence>
<proteinExistence type="predicted"/>
<dbReference type="Proteomes" id="UP000004302">
    <property type="component" value="Chromosome"/>
</dbReference>
<keyword evidence="2" id="KW-0547">Nucleotide-binding</keyword>
<dbReference type="PATRIC" id="fig|702453.3.peg.806"/>
<dbReference type="InterPro" id="IPR036615">
    <property type="entry name" value="Mur_ligase_C_dom_sf"/>
</dbReference>
<sequence length="147" mass="16326">VERSKSRLEWLTAKNGARILNDAYNSSPTALQTVLKTFMHMDSKGKPKYLVLADMLELGELSVPLHQESAEVLEEGTIEKIFLYGDAMKAFGAVAEDKIGQGKVQHFDTKESLENALLKEITGNEWILVKGSYGMGLKDVVENLIIK</sequence>
<evidence type="ECO:0000256" key="2">
    <source>
        <dbReference type="ARBA" id="ARBA00022741"/>
    </source>
</evidence>
<gene>
    <name evidence="5" type="ORF">NT03LS_1013</name>
</gene>
<feature type="non-terminal residue" evidence="5">
    <location>
        <position position="1"/>
    </location>
</feature>
<dbReference type="AlphaFoldDB" id="E3ZNI7"/>
<dbReference type="SUPFAM" id="SSF53244">
    <property type="entry name" value="MurD-like peptide ligases, peptide-binding domain"/>
    <property type="match status" value="1"/>
</dbReference>
<dbReference type="GO" id="GO:0016881">
    <property type="term" value="F:acid-amino acid ligase activity"/>
    <property type="evidence" value="ECO:0007669"/>
    <property type="project" value="InterPro"/>
</dbReference>
<dbReference type="EMBL" id="ADXJ01000453">
    <property type="protein sequence ID" value="EFS00802.1"/>
    <property type="molecule type" value="Genomic_DNA"/>
</dbReference>
<evidence type="ECO:0000256" key="3">
    <source>
        <dbReference type="ARBA" id="ARBA00022840"/>
    </source>
</evidence>
<dbReference type="PANTHER" id="PTHR43024">
    <property type="entry name" value="UDP-N-ACETYLMURAMOYL-TRIPEPTIDE--D-ALANYL-D-ALANINE LIGASE"/>
    <property type="match status" value="1"/>
</dbReference>
<dbReference type="Gene3D" id="3.90.190.20">
    <property type="entry name" value="Mur ligase, C-terminal domain"/>
    <property type="match status" value="1"/>
</dbReference>
<evidence type="ECO:0000259" key="4">
    <source>
        <dbReference type="Pfam" id="PF02875"/>
    </source>
</evidence>
<dbReference type="PANTHER" id="PTHR43024:SF1">
    <property type="entry name" value="UDP-N-ACETYLMURAMOYL-TRIPEPTIDE--D-ALANYL-D-ALANINE LIGASE"/>
    <property type="match status" value="1"/>
</dbReference>
<dbReference type="InterPro" id="IPR004101">
    <property type="entry name" value="Mur_ligase_C"/>
</dbReference>